<feature type="transmembrane region" description="Helical" evidence="1">
    <location>
        <begin position="248"/>
        <end position="270"/>
    </location>
</feature>
<dbReference type="Proteomes" id="UP001175271">
    <property type="component" value="Unassembled WGS sequence"/>
</dbReference>
<evidence type="ECO:0000256" key="2">
    <source>
        <dbReference type="SAM" id="SignalP"/>
    </source>
</evidence>
<dbReference type="PANTHER" id="PTHR35574:SF4">
    <property type="entry name" value="CLC-LIKE PROTEIN"/>
    <property type="match status" value="1"/>
</dbReference>
<dbReference type="Gene3D" id="1.20.140.150">
    <property type="match status" value="1"/>
</dbReference>
<gene>
    <name evidence="3" type="ORF">QR680_007274</name>
</gene>
<dbReference type="InterPro" id="IPR010761">
    <property type="entry name" value="Clc_prot-like"/>
</dbReference>
<proteinExistence type="predicted"/>
<feature type="transmembrane region" description="Helical" evidence="1">
    <location>
        <begin position="323"/>
        <end position="350"/>
    </location>
</feature>
<dbReference type="AlphaFoldDB" id="A0AA39HZU9"/>
<dbReference type="EMBL" id="JAUCMV010000003">
    <property type="protein sequence ID" value="KAK0414341.1"/>
    <property type="molecule type" value="Genomic_DNA"/>
</dbReference>
<dbReference type="Pfam" id="PF07062">
    <property type="entry name" value="Clc-like"/>
    <property type="match status" value="1"/>
</dbReference>
<evidence type="ECO:0000313" key="3">
    <source>
        <dbReference type="EMBL" id="KAK0414341.1"/>
    </source>
</evidence>
<evidence type="ECO:0000256" key="1">
    <source>
        <dbReference type="SAM" id="Phobius"/>
    </source>
</evidence>
<feature type="transmembrane region" description="Helical" evidence="1">
    <location>
        <begin position="277"/>
        <end position="303"/>
    </location>
</feature>
<sequence>MVAPLRSALLSLLSIASIQSAALNNCPMLPVKMIIQRAVDAVGRDASMQMQIIRRVMEDIYGGTWGVLIIKDPTLVSNDIHWTIPDHKHRDGSSAFCLFVANNWQYNVFKTGNVDTVNRFTVEEVVSRFVPSPSRRMRYQWYKPFLIASIVFVFVACFVVIVTLFSPQWQNVDISELNAFHEHGVWWDCVSSSVIPLDMVGNYGPGPHRKCTQKFDPTVAAVIKAAVESGSADMQELLLHRLLPQDKAVLFFTIFSVIFAMIAVVIGACTTCFLPNAVLYAIALLIATICSGLADVIFFLAAMRVDNRFITGIVNVYEQQLGWATYAHGIGTITFFTAFACSIGSGYFLLKNKMRRGSASSTAYTAYERYEYEPYKQQRNQQSVPNCHGEDDKTCTYKDCPSNRYAPFVVITDV</sequence>
<reference evidence="3" key="1">
    <citation type="submission" date="2023-06" db="EMBL/GenBank/DDBJ databases">
        <title>Genomic analysis of the entomopathogenic nematode Steinernema hermaphroditum.</title>
        <authorList>
            <person name="Schwarz E.M."/>
            <person name="Heppert J.K."/>
            <person name="Baniya A."/>
            <person name="Schwartz H.T."/>
            <person name="Tan C.-H."/>
            <person name="Antoshechkin I."/>
            <person name="Sternberg P.W."/>
            <person name="Goodrich-Blair H."/>
            <person name="Dillman A.R."/>
        </authorList>
    </citation>
    <scope>NUCLEOTIDE SEQUENCE</scope>
    <source>
        <strain evidence="3">PS9179</strain>
        <tissue evidence="3">Whole animal</tissue>
    </source>
</reference>
<dbReference type="PANTHER" id="PTHR35574">
    <property type="entry name" value="PUTATIVE-RELATED"/>
    <property type="match status" value="1"/>
</dbReference>
<comment type="caution">
    <text evidence="3">The sequence shown here is derived from an EMBL/GenBank/DDBJ whole genome shotgun (WGS) entry which is preliminary data.</text>
</comment>
<evidence type="ECO:0000313" key="4">
    <source>
        <dbReference type="Proteomes" id="UP001175271"/>
    </source>
</evidence>
<organism evidence="3 4">
    <name type="scientific">Steinernema hermaphroditum</name>
    <dbReference type="NCBI Taxonomy" id="289476"/>
    <lineage>
        <taxon>Eukaryota</taxon>
        <taxon>Metazoa</taxon>
        <taxon>Ecdysozoa</taxon>
        <taxon>Nematoda</taxon>
        <taxon>Chromadorea</taxon>
        <taxon>Rhabditida</taxon>
        <taxon>Tylenchina</taxon>
        <taxon>Panagrolaimomorpha</taxon>
        <taxon>Strongyloidoidea</taxon>
        <taxon>Steinernematidae</taxon>
        <taxon>Steinernema</taxon>
    </lineage>
</organism>
<keyword evidence="4" id="KW-1185">Reference proteome</keyword>
<keyword evidence="1" id="KW-1133">Transmembrane helix</keyword>
<feature type="signal peptide" evidence="2">
    <location>
        <begin position="1"/>
        <end position="20"/>
    </location>
</feature>
<accession>A0AA39HZU9</accession>
<protein>
    <recommendedName>
        <fullName evidence="5">SSD domain-containing protein</fullName>
    </recommendedName>
</protein>
<evidence type="ECO:0008006" key="5">
    <source>
        <dbReference type="Google" id="ProtNLM"/>
    </source>
</evidence>
<name>A0AA39HZU9_9BILA</name>
<keyword evidence="2" id="KW-0732">Signal</keyword>
<dbReference type="GO" id="GO:0016020">
    <property type="term" value="C:membrane"/>
    <property type="evidence" value="ECO:0007669"/>
    <property type="project" value="InterPro"/>
</dbReference>
<feature type="chain" id="PRO_5041405659" description="SSD domain-containing protein" evidence="2">
    <location>
        <begin position="21"/>
        <end position="414"/>
    </location>
</feature>
<keyword evidence="1" id="KW-0812">Transmembrane</keyword>
<keyword evidence="1" id="KW-0472">Membrane</keyword>
<feature type="transmembrane region" description="Helical" evidence="1">
    <location>
        <begin position="145"/>
        <end position="165"/>
    </location>
</feature>